<sequence length="194" mass="21614">MSNSRAHCAPGEWVAHWIAHGSVRHRLFGDNGLRARGTCLSCSPLRDGLCCSTCDGTKQRFAFNSQPAIWTNHHRASTSAPRAGRLIQLRRRTWTAPTALHQRKALWSFRGHFARKSLPWDEALQVVLFRGIRPLRRSSLCATPLTRANVFSFLKYCGKDCHRGELTLDEGIACGKFSGPRCPLSGSAKGVERC</sequence>
<gene>
    <name evidence="1" type="ORF">HYPSUDRAFT_1044571</name>
</gene>
<dbReference type="Proteomes" id="UP000054270">
    <property type="component" value="Unassembled WGS sequence"/>
</dbReference>
<protein>
    <submittedName>
        <fullName evidence="1">Uncharacterized protein</fullName>
    </submittedName>
</protein>
<reference evidence="2" key="1">
    <citation type="submission" date="2014-04" db="EMBL/GenBank/DDBJ databases">
        <title>Evolutionary Origins and Diversification of the Mycorrhizal Mutualists.</title>
        <authorList>
            <consortium name="DOE Joint Genome Institute"/>
            <consortium name="Mycorrhizal Genomics Consortium"/>
            <person name="Kohler A."/>
            <person name="Kuo A."/>
            <person name="Nagy L.G."/>
            <person name="Floudas D."/>
            <person name="Copeland A."/>
            <person name="Barry K.W."/>
            <person name="Cichocki N."/>
            <person name="Veneault-Fourrey C."/>
            <person name="LaButti K."/>
            <person name="Lindquist E.A."/>
            <person name="Lipzen A."/>
            <person name="Lundell T."/>
            <person name="Morin E."/>
            <person name="Murat C."/>
            <person name="Riley R."/>
            <person name="Ohm R."/>
            <person name="Sun H."/>
            <person name="Tunlid A."/>
            <person name="Henrissat B."/>
            <person name="Grigoriev I.V."/>
            <person name="Hibbett D.S."/>
            <person name="Martin F."/>
        </authorList>
    </citation>
    <scope>NUCLEOTIDE SEQUENCE [LARGE SCALE GENOMIC DNA]</scope>
    <source>
        <strain evidence="2">FD-334 SS-4</strain>
    </source>
</reference>
<dbReference type="AlphaFoldDB" id="A0A0D2KR56"/>
<dbReference type="EMBL" id="KN817609">
    <property type="protein sequence ID" value="KJA17122.1"/>
    <property type="molecule type" value="Genomic_DNA"/>
</dbReference>
<proteinExistence type="predicted"/>
<accession>A0A0D2KR56</accession>
<evidence type="ECO:0000313" key="2">
    <source>
        <dbReference type="Proteomes" id="UP000054270"/>
    </source>
</evidence>
<organism evidence="1 2">
    <name type="scientific">Hypholoma sublateritium (strain FD-334 SS-4)</name>
    <dbReference type="NCBI Taxonomy" id="945553"/>
    <lineage>
        <taxon>Eukaryota</taxon>
        <taxon>Fungi</taxon>
        <taxon>Dikarya</taxon>
        <taxon>Basidiomycota</taxon>
        <taxon>Agaricomycotina</taxon>
        <taxon>Agaricomycetes</taxon>
        <taxon>Agaricomycetidae</taxon>
        <taxon>Agaricales</taxon>
        <taxon>Agaricineae</taxon>
        <taxon>Strophariaceae</taxon>
        <taxon>Hypholoma</taxon>
    </lineage>
</organism>
<name>A0A0D2KR56_HYPSF</name>
<evidence type="ECO:0000313" key="1">
    <source>
        <dbReference type="EMBL" id="KJA17122.1"/>
    </source>
</evidence>
<keyword evidence="2" id="KW-1185">Reference proteome</keyword>